<dbReference type="OrthoDB" id="1708588at2759"/>
<reference evidence="1" key="2">
    <citation type="journal article" date="2008" name="Genome Biol.">
        <title>Improved genome assembly and evidence-based global gene model set for the chordate Ciona intestinalis: new insight into intron and operon populations.</title>
        <authorList>
            <person name="Satou Y."/>
            <person name="Mineta K."/>
            <person name="Ogasawara M."/>
            <person name="Sasakura Y."/>
            <person name="Shoguchi E."/>
            <person name="Ueno K."/>
            <person name="Yamada L."/>
            <person name="Matsumoto J."/>
            <person name="Wasserscheid J."/>
            <person name="Dewar K."/>
            <person name="Wiley G.B."/>
            <person name="Macmil S.L."/>
            <person name="Roe B.A."/>
            <person name="Zeller R.W."/>
            <person name="Hastings K.E."/>
            <person name="Lemaire P."/>
            <person name="Lindquist E."/>
            <person name="Endo T."/>
            <person name="Hotta K."/>
            <person name="Inaba K."/>
        </authorList>
    </citation>
    <scope>NUCLEOTIDE SEQUENCE [LARGE SCALE GENOMIC DNA]</scope>
    <source>
        <strain evidence="1">wild type</strain>
    </source>
</reference>
<dbReference type="HOGENOM" id="CLU_729483_0_0_1"/>
<reference evidence="2" key="1">
    <citation type="journal article" date="2002" name="Science">
        <title>The draft genome of Ciona intestinalis: insights into chordate and vertebrate origins.</title>
        <authorList>
            <person name="Dehal P."/>
            <person name="Satou Y."/>
            <person name="Campbell R.K."/>
            <person name="Chapman J."/>
            <person name="Degnan B."/>
            <person name="De Tomaso A."/>
            <person name="Davidson B."/>
            <person name="Di Gregorio A."/>
            <person name="Gelpke M."/>
            <person name="Goodstein D.M."/>
            <person name="Harafuji N."/>
            <person name="Hastings K.E."/>
            <person name="Ho I."/>
            <person name="Hotta K."/>
            <person name="Huang W."/>
            <person name="Kawashima T."/>
            <person name="Lemaire P."/>
            <person name="Martinez D."/>
            <person name="Meinertzhagen I.A."/>
            <person name="Necula S."/>
            <person name="Nonaka M."/>
            <person name="Putnam N."/>
            <person name="Rash S."/>
            <person name="Saiga H."/>
            <person name="Satake M."/>
            <person name="Terry A."/>
            <person name="Yamada L."/>
            <person name="Wang H.G."/>
            <person name="Awazu S."/>
            <person name="Azumi K."/>
            <person name="Boore J."/>
            <person name="Branno M."/>
            <person name="Chin-Bow S."/>
            <person name="DeSantis R."/>
            <person name="Doyle S."/>
            <person name="Francino P."/>
            <person name="Keys D.N."/>
            <person name="Haga S."/>
            <person name="Hayashi H."/>
            <person name="Hino K."/>
            <person name="Imai K.S."/>
            <person name="Inaba K."/>
            <person name="Kano S."/>
            <person name="Kobayashi K."/>
            <person name="Kobayashi M."/>
            <person name="Lee B.I."/>
            <person name="Makabe K.W."/>
            <person name="Manohar C."/>
            <person name="Matassi G."/>
            <person name="Medina M."/>
            <person name="Mochizuki Y."/>
            <person name="Mount S."/>
            <person name="Morishita T."/>
            <person name="Miura S."/>
            <person name="Nakayama A."/>
            <person name="Nishizaka S."/>
            <person name="Nomoto H."/>
            <person name="Ohta F."/>
            <person name="Oishi K."/>
            <person name="Rigoutsos I."/>
            <person name="Sano M."/>
            <person name="Sasaki A."/>
            <person name="Sasakura Y."/>
            <person name="Shoguchi E."/>
            <person name="Shin-i T."/>
            <person name="Spagnuolo A."/>
            <person name="Stainier D."/>
            <person name="Suzuki M.M."/>
            <person name="Tassy O."/>
            <person name="Takatori N."/>
            <person name="Tokuoka M."/>
            <person name="Yagi K."/>
            <person name="Yoshizaki F."/>
            <person name="Wada S."/>
            <person name="Zhang C."/>
            <person name="Hyatt P.D."/>
            <person name="Larimer F."/>
            <person name="Detter C."/>
            <person name="Doggett N."/>
            <person name="Glavina T."/>
            <person name="Hawkins T."/>
            <person name="Richardson P."/>
            <person name="Lucas S."/>
            <person name="Kohara Y."/>
            <person name="Levine M."/>
            <person name="Satoh N."/>
            <person name="Rokhsar D.S."/>
        </authorList>
    </citation>
    <scope>NUCLEOTIDE SEQUENCE [LARGE SCALE GENOMIC DNA]</scope>
</reference>
<proteinExistence type="predicted"/>
<accession>H2XSN1</accession>
<dbReference type="KEGG" id="cin:100179784"/>
<dbReference type="Gene3D" id="3.80.10.10">
    <property type="entry name" value="Ribonuclease Inhibitor"/>
    <property type="match status" value="1"/>
</dbReference>
<gene>
    <name evidence="1" type="primary">LOC100179784</name>
</gene>
<organism evidence="1 2">
    <name type="scientific">Ciona intestinalis</name>
    <name type="common">Transparent sea squirt</name>
    <name type="synonym">Ascidia intestinalis</name>
    <dbReference type="NCBI Taxonomy" id="7719"/>
    <lineage>
        <taxon>Eukaryota</taxon>
        <taxon>Metazoa</taxon>
        <taxon>Chordata</taxon>
        <taxon>Tunicata</taxon>
        <taxon>Ascidiacea</taxon>
        <taxon>Phlebobranchia</taxon>
        <taxon>Cionidae</taxon>
        <taxon>Ciona</taxon>
    </lineage>
</organism>
<dbReference type="Proteomes" id="UP000008144">
    <property type="component" value="Chromosome 8"/>
</dbReference>
<dbReference type="AlphaFoldDB" id="H2XSN1"/>
<accession>A0A1W2WML3</accession>
<dbReference type="STRING" id="7719.ENSCINP00000032665"/>
<dbReference type="EMBL" id="EAAA01002664">
    <property type="status" value="NOT_ANNOTATED_CDS"/>
    <property type="molecule type" value="Genomic_DNA"/>
</dbReference>
<name>H2XSN1_CIOIN</name>
<sequence>MNVIALRLRFAVKPTLPICSRCMQGFYSTQTLQKEPTSSIIPKHETNIQQVIPDFPNVIMKDTNSAVGFWKTEKGLKIKDKILTNTGRGLRLLVSIERYNNMWESCLLQEDNTLFRLNEFDEILYTRHGAEWAACLLILRLGGAVKLVTDDRWIDDAAHFRTPKKKDCTIDAIDLRNTCVTYDGLQHLNRLGYVRYLNVGDCEHFTNECMARLHPLADTLEYLDVSGTQVSPEGLTFLRIFPHLKWINLSRLKNPDKLEALLPFLYEILPPECVVVLNDEIPASRYGSPIPFRSSRDPNRDDKFEKNPNIGDIVAFNEIYGENALRLQDVTHIHQMWKTPLQTPKRQKYLSAMNTNTKIGIKTLVKYIKKAEKYPPLL</sequence>
<protein>
    <submittedName>
        <fullName evidence="1">Uncharacterized LOC100179784</fullName>
    </submittedName>
</protein>
<dbReference type="GeneTree" id="ENSGT00940000160500"/>
<dbReference type="FunFam" id="3.80.10.10:FF:001407">
    <property type="entry name" value="uncharacterized protein LOC100179784"/>
    <property type="match status" value="1"/>
</dbReference>
<dbReference type="RefSeq" id="XP_002130325.1">
    <property type="nucleotide sequence ID" value="XM_002130289.3"/>
</dbReference>
<reference evidence="1" key="3">
    <citation type="submission" date="2025-08" db="UniProtKB">
        <authorList>
            <consortium name="Ensembl"/>
        </authorList>
    </citation>
    <scope>IDENTIFICATION</scope>
</reference>
<dbReference type="OMA" id="DCTIDAI"/>
<evidence type="ECO:0000313" key="1">
    <source>
        <dbReference type="Ensembl" id="ENSCINP00000032665.1"/>
    </source>
</evidence>
<dbReference type="GeneID" id="100179784"/>
<dbReference type="InParanoid" id="H2XSN1"/>
<dbReference type="SUPFAM" id="SSF52047">
    <property type="entry name" value="RNI-like"/>
    <property type="match status" value="1"/>
</dbReference>
<dbReference type="Ensembl" id="ENSCINT00000033297.1">
    <property type="protein sequence ID" value="ENSCINP00000032665.1"/>
    <property type="gene ID" value="ENSCING00000022424.1"/>
</dbReference>
<keyword evidence="2" id="KW-1185">Reference proteome</keyword>
<reference evidence="1" key="4">
    <citation type="submission" date="2025-09" db="UniProtKB">
        <authorList>
            <consortium name="Ensembl"/>
        </authorList>
    </citation>
    <scope>IDENTIFICATION</scope>
</reference>
<evidence type="ECO:0000313" key="2">
    <source>
        <dbReference type="Proteomes" id="UP000008144"/>
    </source>
</evidence>
<dbReference type="InterPro" id="IPR032675">
    <property type="entry name" value="LRR_dom_sf"/>
</dbReference>